<evidence type="ECO:0000256" key="1">
    <source>
        <dbReference type="SAM" id="MobiDB-lite"/>
    </source>
</evidence>
<dbReference type="Proteomes" id="UP000073492">
    <property type="component" value="Unassembled WGS sequence"/>
</dbReference>
<reference evidence="2 3" key="1">
    <citation type="submission" date="2015-07" db="EMBL/GenBank/DDBJ databases">
        <title>Comparative genomics of the Sigatoka disease complex on banana suggests a link between parallel evolutionary changes in Pseudocercospora fijiensis and Pseudocercospora eumusae and increased virulence on the banana host.</title>
        <authorList>
            <person name="Chang T.-C."/>
            <person name="Salvucci A."/>
            <person name="Crous P.W."/>
            <person name="Stergiopoulos I."/>
        </authorList>
    </citation>
    <scope>NUCLEOTIDE SEQUENCE [LARGE SCALE GENOMIC DNA]</scope>
    <source>
        <strain evidence="2 3">CBS 116634</strain>
    </source>
</reference>
<protein>
    <submittedName>
        <fullName evidence="2">Uncharacterized protein</fullName>
    </submittedName>
</protein>
<feature type="region of interest" description="Disordered" evidence="1">
    <location>
        <begin position="1"/>
        <end position="156"/>
    </location>
</feature>
<name>A0A139HCC5_9PEZI</name>
<evidence type="ECO:0000313" key="3">
    <source>
        <dbReference type="Proteomes" id="UP000073492"/>
    </source>
</evidence>
<evidence type="ECO:0000313" key="2">
    <source>
        <dbReference type="EMBL" id="KXT00111.1"/>
    </source>
</evidence>
<dbReference type="AlphaFoldDB" id="A0A139HCC5"/>
<feature type="region of interest" description="Disordered" evidence="1">
    <location>
        <begin position="290"/>
        <end position="320"/>
    </location>
</feature>
<accession>A0A139HCC5</accession>
<gene>
    <name evidence="2" type="ORF">AC579_7201</name>
</gene>
<dbReference type="OrthoDB" id="3257538at2759"/>
<proteinExistence type="predicted"/>
<sequence length="320" mass="35740">MVSTRSRGGKKSPKTPVKAQCSKVKKGKKAAAPKPKKPTKKKPNANKSSPSKGKRVSWEETETEYSDENDDIISPYAAGKHRSPTSYKAPKGSRRYSGNGKLVNNKGIYSGVRPKSSPGLGRKTSFGYDGEDSEEEPVGPAPATVHRNRGSSSPISPRMEMELKAAELLEDLMNLQVKFYEEGLQHSSFDMLSKHLGLTIEILTDMRRYPGSWPEGPDEISLLTWRNKILDVLEHIEDADPQDPKLKLYRDPLWPGVQALGYYDVTESRFKTTPQSPLAELRSPSFIPTYNSSYPGSKRPNTNTTPYSYSPPPTPEWDFY</sequence>
<feature type="compositionally biased region" description="Pro residues" evidence="1">
    <location>
        <begin position="309"/>
        <end position="320"/>
    </location>
</feature>
<comment type="caution">
    <text evidence="2">The sequence shown here is derived from an EMBL/GenBank/DDBJ whole genome shotgun (WGS) entry which is preliminary data.</text>
</comment>
<keyword evidence="3" id="KW-1185">Reference proteome</keyword>
<feature type="compositionally biased region" description="Basic residues" evidence="1">
    <location>
        <begin position="23"/>
        <end position="44"/>
    </location>
</feature>
<organism evidence="2 3">
    <name type="scientific">Pseudocercospora musae</name>
    <dbReference type="NCBI Taxonomy" id="113226"/>
    <lineage>
        <taxon>Eukaryota</taxon>
        <taxon>Fungi</taxon>
        <taxon>Dikarya</taxon>
        <taxon>Ascomycota</taxon>
        <taxon>Pezizomycotina</taxon>
        <taxon>Dothideomycetes</taxon>
        <taxon>Dothideomycetidae</taxon>
        <taxon>Mycosphaerellales</taxon>
        <taxon>Mycosphaerellaceae</taxon>
        <taxon>Pseudocercospora</taxon>
    </lineage>
</organism>
<feature type="compositionally biased region" description="Acidic residues" evidence="1">
    <location>
        <begin position="59"/>
        <end position="71"/>
    </location>
</feature>
<dbReference type="EMBL" id="LFZO01000691">
    <property type="protein sequence ID" value="KXT00111.1"/>
    <property type="molecule type" value="Genomic_DNA"/>
</dbReference>